<evidence type="ECO:0000313" key="3">
    <source>
        <dbReference type="Proteomes" id="UP001642360"/>
    </source>
</evidence>
<accession>A0ABC8T055</accession>
<dbReference type="AlphaFoldDB" id="A0ABC8T055"/>
<dbReference type="EMBL" id="CAUOFW020003946">
    <property type="protein sequence ID" value="CAK9162755.1"/>
    <property type="molecule type" value="Genomic_DNA"/>
</dbReference>
<sequence>VPLFFPPRETSTSGVETSFTTKVEDLENEIPTYVEDEECYEDIQDVYDQLYLQYQKQQEKVLSLSGRVNSIEEETRALHLDLVKSKALIFVA</sequence>
<dbReference type="Proteomes" id="UP001642360">
    <property type="component" value="Unassembled WGS sequence"/>
</dbReference>
<keyword evidence="3" id="KW-1185">Reference proteome</keyword>
<feature type="non-terminal residue" evidence="2">
    <location>
        <position position="1"/>
    </location>
</feature>
<feature type="coiled-coil region" evidence="1">
    <location>
        <begin position="40"/>
        <end position="74"/>
    </location>
</feature>
<gene>
    <name evidence="2" type="ORF">ILEXP_LOCUS31700</name>
</gene>
<comment type="caution">
    <text evidence="2">The sequence shown here is derived from an EMBL/GenBank/DDBJ whole genome shotgun (WGS) entry which is preliminary data.</text>
</comment>
<keyword evidence="1" id="KW-0175">Coiled coil</keyword>
<protein>
    <submittedName>
        <fullName evidence="2">Uncharacterized protein</fullName>
    </submittedName>
</protein>
<name>A0ABC8T055_9AQUA</name>
<evidence type="ECO:0000256" key="1">
    <source>
        <dbReference type="SAM" id="Coils"/>
    </source>
</evidence>
<evidence type="ECO:0000313" key="2">
    <source>
        <dbReference type="EMBL" id="CAK9162755.1"/>
    </source>
</evidence>
<proteinExistence type="predicted"/>
<organism evidence="2 3">
    <name type="scientific">Ilex paraguariensis</name>
    <name type="common">yerba mate</name>
    <dbReference type="NCBI Taxonomy" id="185542"/>
    <lineage>
        <taxon>Eukaryota</taxon>
        <taxon>Viridiplantae</taxon>
        <taxon>Streptophyta</taxon>
        <taxon>Embryophyta</taxon>
        <taxon>Tracheophyta</taxon>
        <taxon>Spermatophyta</taxon>
        <taxon>Magnoliopsida</taxon>
        <taxon>eudicotyledons</taxon>
        <taxon>Gunneridae</taxon>
        <taxon>Pentapetalae</taxon>
        <taxon>asterids</taxon>
        <taxon>campanulids</taxon>
        <taxon>Aquifoliales</taxon>
        <taxon>Aquifoliaceae</taxon>
        <taxon>Ilex</taxon>
    </lineage>
</organism>
<reference evidence="2 3" key="1">
    <citation type="submission" date="2024-02" db="EMBL/GenBank/DDBJ databases">
        <authorList>
            <person name="Vignale AGUSTIN F."/>
            <person name="Sosa J E."/>
            <person name="Modenutti C."/>
        </authorList>
    </citation>
    <scope>NUCLEOTIDE SEQUENCE [LARGE SCALE GENOMIC DNA]</scope>
</reference>